<comment type="caution">
    <text evidence="1">The sequence shown here is derived from an EMBL/GenBank/DDBJ whole genome shotgun (WGS) entry which is preliminary data.</text>
</comment>
<name>A0ABV7J498_9GAMM</name>
<keyword evidence="2" id="KW-1185">Reference proteome</keyword>
<gene>
    <name evidence="1" type="ORF">ACFODZ_00695</name>
</gene>
<evidence type="ECO:0000313" key="1">
    <source>
        <dbReference type="EMBL" id="MFC3192744.1"/>
    </source>
</evidence>
<dbReference type="EMBL" id="JBHRTS010000001">
    <property type="protein sequence ID" value="MFC3192744.1"/>
    <property type="molecule type" value="Genomic_DNA"/>
</dbReference>
<evidence type="ECO:0000313" key="2">
    <source>
        <dbReference type="Proteomes" id="UP001595533"/>
    </source>
</evidence>
<dbReference type="RefSeq" id="WP_077409428.1">
    <property type="nucleotide sequence ID" value="NZ_MVBD01000001.1"/>
</dbReference>
<dbReference type="Proteomes" id="UP001595533">
    <property type="component" value="Unassembled WGS sequence"/>
</dbReference>
<protein>
    <submittedName>
        <fullName evidence="1">Uncharacterized protein</fullName>
    </submittedName>
</protein>
<sequence length="227" mass="25906">MILRFITVVLFIYNCSSAFGQTKELGQSWEEQVAAAALDNNALSDDELLNHLRDMHKYMPELFEELVNQDPDALHESLNNVRDYHSLQGISIIALLELFEQAPEWKEMMAQTWAEDTLGYEYAVNVLEGGLTKEQHNSILKTCIPLIKGHPSRRSEHFSEDFPKALSFLSIKLLSVSQNSCSIYLYNGIGSYKRAGFMVSGTKDGRWSLSQFNYMQSMEHQQITVID</sequence>
<proteinExistence type="predicted"/>
<organism evidence="1 2">
    <name type="scientific">Marinicella sediminis</name>
    <dbReference type="NCBI Taxonomy" id="1792834"/>
    <lineage>
        <taxon>Bacteria</taxon>
        <taxon>Pseudomonadati</taxon>
        <taxon>Pseudomonadota</taxon>
        <taxon>Gammaproteobacteria</taxon>
        <taxon>Lysobacterales</taxon>
        <taxon>Marinicellaceae</taxon>
        <taxon>Marinicella</taxon>
    </lineage>
</organism>
<reference evidence="2" key="1">
    <citation type="journal article" date="2019" name="Int. J. Syst. Evol. Microbiol.">
        <title>The Global Catalogue of Microorganisms (GCM) 10K type strain sequencing project: providing services to taxonomists for standard genome sequencing and annotation.</title>
        <authorList>
            <consortium name="The Broad Institute Genomics Platform"/>
            <consortium name="The Broad Institute Genome Sequencing Center for Infectious Disease"/>
            <person name="Wu L."/>
            <person name="Ma J."/>
        </authorList>
    </citation>
    <scope>NUCLEOTIDE SEQUENCE [LARGE SCALE GENOMIC DNA]</scope>
    <source>
        <strain evidence="2">KCTC 42953</strain>
    </source>
</reference>
<accession>A0ABV7J498</accession>